<feature type="domain" description="Carrier" evidence="1">
    <location>
        <begin position="2"/>
        <end position="81"/>
    </location>
</feature>
<reference evidence="2" key="1">
    <citation type="submission" date="2020-10" db="EMBL/GenBank/DDBJ databases">
        <authorList>
            <person name="Gilroy R."/>
        </authorList>
    </citation>
    <scope>NUCLEOTIDE SEQUENCE</scope>
    <source>
        <strain evidence="2">ChiSjej2B20-13462</strain>
    </source>
</reference>
<comment type="caution">
    <text evidence="2">The sequence shown here is derived from an EMBL/GenBank/DDBJ whole genome shotgun (WGS) entry which is preliminary data.</text>
</comment>
<evidence type="ECO:0000313" key="2">
    <source>
        <dbReference type="EMBL" id="HIQ70501.1"/>
    </source>
</evidence>
<sequence length="83" mass="9652">MENVKDTLRNYILEHFQIEADDPDFGDDVHLFDYGFVDSLGATEIVLFLEETFHIQITQKDITLYPMNTIDEITEVVENKLKG</sequence>
<organism evidence="2 3">
    <name type="scientific">Candidatus Avoscillospira stercorigallinarum</name>
    <dbReference type="NCBI Taxonomy" id="2840708"/>
    <lineage>
        <taxon>Bacteria</taxon>
        <taxon>Bacillati</taxon>
        <taxon>Bacillota</taxon>
        <taxon>Clostridia</taxon>
        <taxon>Eubacteriales</taxon>
        <taxon>Oscillospiraceae</taxon>
        <taxon>Oscillospiraceae incertae sedis</taxon>
        <taxon>Candidatus Avoscillospira</taxon>
    </lineage>
</organism>
<dbReference type="InterPro" id="IPR009081">
    <property type="entry name" value="PP-bd_ACP"/>
</dbReference>
<dbReference type="EMBL" id="DVFN01000135">
    <property type="protein sequence ID" value="HIQ70501.1"/>
    <property type="molecule type" value="Genomic_DNA"/>
</dbReference>
<evidence type="ECO:0000259" key="1">
    <source>
        <dbReference type="PROSITE" id="PS50075"/>
    </source>
</evidence>
<gene>
    <name evidence="2" type="ORF">IAA67_09250</name>
</gene>
<dbReference type="SUPFAM" id="SSF47336">
    <property type="entry name" value="ACP-like"/>
    <property type="match status" value="1"/>
</dbReference>
<dbReference type="Proteomes" id="UP000886874">
    <property type="component" value="Unassembled WGS sequence"/>
</dbReference>
<dbReference type="Gene3D" id="1.10.1200.10">
    <property type="entry name" value="ACP-like"/>
    <property type="match status" value="1"/>
</dbReference>
<proteinExistence type="predicted"/>
<reference evidence="2" key="2">
    <citation type="journal article" date="2021" name="PeerJ">
        <title>Extensive microbial diversity within the chicken gut microbiome revealed by metagenomics and culture.</title>
        <authorList>
            <person name="Gilroy R."/>
            <person name="Ravi A."/>
            <person name="Getino M."/>
            <person name="Pursley I."/>
            <person name="Horton D.L."/>
            <person name="Alikhan N.F."/>
            <person name="Baker D."/>
            <person name="Gharbi K."/>
            <person name="Hall N."/>
            <person name="Watson M."/>
            <person name="Adriaenssens E.M."/>
            <person name="Foster-Nyarko E."/>
            <person name="Jarju S."/>
            <person name="Secka A."/>
            <person name="Antonio M."/>
            <person name="Oren A."/>
            <person name="Chaudhuri R.R."/>
            <person name="La Ragione R."/>
            <person name="Hildebrand F."/>
            <person name="Pallen M.J."/>
        </authorList>
    </citation>
    <scope>NUCLEOTIDE SEQUENCE</scope>
    <source>
        <strain evidence="2">ChiSjej2B20-13462</strain>
    </source>
</reference>
<accession>A0A9D0Z8G3</accession>
<dbReference type="Pfam" id="PF00550">
    <property type="entry name" value="PP-binding"/>
    <property type="match status" value="1"/>
</dbReference>
<dbReference type="AlphaFoldDB" id="A0A9D0Z8G3"/>
<dbReference type="PROSITE" id="PS50075">
    <property type="entry name" value="CARRIER"/>
    <property type="match status" value="1"/>
</dbReference>
<name>A0A9D0Z8G3_9FIRM</name>
<protein>
    <submittedName>
        <fullName evidence="2">Acyl carrier protein</fullName>
    </submittedName>
</protein>
<evidence type="ECO:0000313" key="3">
    <source>
        <dbReference type="Proteomes" id="UP000886874"/>
    </source>
</evidence>
<dbReference type="InterPro" id="IPR036736">
    <property type="entry name" value="ACP-like_sf"/>
</dbReference>